<protein>
    <submittedName>
        <fullName evidence="2">Uncharacterized protein</fullName>
    </submittedName>
</protein>
<reference evidence="2 3" key="1">
    <citation type="submission" date="2021-09" db="EMBL/GenBank/DDBJ databases">
        <title>Genomic insights and catalytic innovation underlie evolution of tropane alkaloids biosynthesis.</title>
        <authorList>
            <person name="Wang Y.-J."/>
            <person name="Tian T."/>
            <person name="Huang J.-P."/>
            <person name="Huang S.-X."/>
        </authorList>
    </citation>
    <scope>NUCLEOTIDE SEQUENCE [LARGE SCALE GENOMIC DNA]</scope>
    <source>
        <strain evidence="2">KIB-2018</strain>
        <tissue evidence="2">Leaf</tissue>
    </source>
</reference>
<accession>A0AAV8SSX3</accession>
<evidence type="ECO:0000256" key="1">
    <source>
        <dbReference type="SAM" id="MobiDB-lite"/>
    </source>
</evidence>
<dbReference type="EMBL" id="JAIWQS010000009">
    <property type="protein sequence ID" value="KAJ8755064.1"/>
    <property type="molecule type" value="Genomic_DNA"/>
</dbReference>
<feature type="region of interest" description="Disordered" evidence="1">
    <location>
        <begin position="172"/>
        <end position="199"/>
    </location>
</feature>
<dbReference type="GO" id="GO:0005886">
    <property type="term" value="C:plasma membrane"/>
    <property type="evidence" value="ECO:0007669"/>
    <property type="project" value="InterPro"/>
</dbReference>
<dbReference type="AlphaFoldDB" id="A0AAV8SSX3"/>
<dbReference type="Proteomes" id="UP001159364">
    <property type="component" value="Linkage Group LG09"/>
</dbReference>
<keyword evidence="3" id="KW-1185">Reference proteome</keyword>
<dbReference type="PANTHER" id="PTHR33312:SF35">
    <property type="entry name" value="TPRXL"/>
    <property type="match status" value="1"/>
</dbReference>
<feature type="compositionally biased region" description="Basic residues" evidence="1">
    <location>
        <begin position="172"/>
        <end position="182"/>
    </location>
</feature>
<dbReference type="PANTHER" id="PTHR33312">
    <property type="entry name" value="MEMBRANE-ASSOCIATED KINASE REGULATOR 4-RELATED"/>
    <property type="match status" value="1"/>
</dbReference>
<feature type="compositionally biased region" description="Low complexity" evidence="1">
    <location>
        <begin position="76"/>
        <end position="113"/>
    </location>
</feature>
<evidence type="ECO:0000313" key="3">
    <source>
        <dbReference type="Proteomes" id="UP001159364"/>
    </source>
</evidence>
<evidence type="ECO:0000313" key="2">
    <source>
        <dbReference type="EMBL" id="KAJ8755064.1"/>
    </source>
</evidence>
<gene>
    <name evidence="2" type="ORF">K2173_016641</name>
</gene>
<proteinExistence type="predicted"/>
<dbReference type="InterPro" id="IPR039620">
    <property type="entry name" value="BKI1/MAKR1/3/4"/>
</dbReference>
<name>A0AAV8SSX3_9ROSI</name>
<dbReference type="GO" id="GO:0019210">
    <property type="term" value="F:kinase inhibitor activity"/>
    <property type="evidence" value="ECO:0007669"/>
    <property type="project" value="InterPro"/>
</dbReference>
<feature type="region of interest" description="Disordered" evidence="1">
    <location>
        <begin position="75"/>
        <end position="113"/>
    </location>
</feature>
<comment type="caution">
    <text evidence="2">The sequence shown here is derived from an EMBL/GenBank/DDBJ whole genome shotgun (WGS) entry which is preliminary data.</text>
</comment>
<sequence>MENHHQRTNFRGIFSFPTTPSPDQESDFEFVFFTPHSPSTDPFRNSPADHLFFNGRLLPHSFPLQQSPSTLVLIDSSSRTTSRTSSVSSKDSLLSSRSNSTNSSRSSVSSARTSWSENSERRFLYPTNKAANKTPVAGKFVMAQLCGSSPRWQHLVPVPALRSEDSWRKHVRIPPKKGLNSKKKSDYKEKKRFSGKKEGSSGLFRRIFRSLLVACRECHAMEPSPKKDYKA</sequence>
<organism evidence="2 3">
    <name type="scientific">Erythroxylum novogranatense</name>
    <dbReference type="NCBI Taxonomy" id="1862640"/>
    <lineage>
        <taxon>Eukaryota</taxon>
        <taxon>Viridiplantae</taxon>
        <taxon>Streptophyta</taxon>
        <taxon>Embryophyta</taxon>
        <taxon>Tracheophyta</taxon>
        <taxon>Spermatophyta</taxon>
        <taxon>Magnoliopsida</taxon>
        <taxon>eudicotyledons</taxon>
        <taxon>Gunneridae</taxon>
        <taxon>Pentapetalae</taxon>
        <taxon>rosids</taxon>
        <taxon>fabids</taxon>
        <taxon>Malpighiales</taxon>
        <taxon>Erythroxylaceae</taxon>
        <taxon>Erythroxylum</taxon>
    </lineage>
</organism>